<comment type="caution">
    <text evidence="6">The sequence shown here is derived from an EMBL/GenBank/DDBJ whole genome shotgun (WGS) entry which is preliminary data.</text>
</comment>
<name>A0A814HZX4_9BILA</name>
<sequence>MREQNIRERKRALRIREAQLDFNETHFNRRLKEEVETRVYAKLNNQPEPATPTLDPVFVSIKQDPVSANSTPQEWDMEVRRGWDQFIDEQLKSKFELLAVVAQANKQNFTLEKSFIFELIEAKCKICTQRLVYLKKEDVYVTPCGHLYCQDCIFRACVELPECPTCEADLSLEDLSPLFSEV</sequence>
<dbReference type="Pfam" id="PF13639">
    <property type="entry name" value="zf-RING_2"/>
    <property type="match status" value="1"/>
</dbReference>
<proteinExistence type="predicted"/>
<evidence type="ECO:0000313" key="6">
    <source>
        <dbReference type="EMBL" id="CAF1018459.1"/>
    </source>
</evidence>
<keyword evidence="1" id="KW-0479">Metal-binding</keyword>
<dbReference type="GO" id="GO:0008270">
    <property type="term" value="F:zinc ion binding"/>
    <property type="evidence" value="ECO:0007669"/>
    <property type="project" value="UniProtKB-KW"/>
</dbReference>
<evidence type="ECO:0000259" key="5">
    <source>
        <dbReference type="PROSITE" id="PS50089"/>
    </source>
</evidence>
<dbReference type="InterPro" id="IPR017907">
    <property type="entry name" value="Znf_RING_CS"/>
</dbReference>
<dbReference type="Proteomes" id="UP000663879">
    <property type="component" value="Unassembled WGS sequence"/>
</dbReference>
<dbReference type="PROSITE" id="PS00518">
    <property type="entry name" value="ZF_RING_1"/>
    <property type="match status" value="1"/>
</dbReference>
<organism evidence="6 7">
    <name type="scientific">Brachionus calyciflorus</name>
    <dbReference type="NCBI Taxonomy" id="104777"/>
    <lineage>
        <taxon>Eukaryota</taxon>
        <taxon>Metazoa</taxon>
        <taxon>Spiralia</taxon>
        <taxon>Gnathifera</taxon>
        <taxon>Rotifera</taxon>
        <taxon>Eurotatoria</taxon>
        <taxon>Monogononta</taxon>
        <taxon>Pseudotrocha</taxon>
        <taxon>Ploima</taxon>
        <taxon>Brachionidae</taxon>
        <taxon>Brachionus</taxon>
    </lineage>
</organism>
<dbReference type="InterPro" id="IPR013083">
    <property type="entry name" value="Znf_RING/FYVE/PHD"/>
</dbReference>
<dbReference type="InterPro" id="IPR001841">
    <property type="entry name" value="Znf_RING"/>
</dbReference>
<reference evidence="6" key="1">
    <citation type="submission" date="2021-02" db="EMBL/GenBank/DDBJ databases">
        <authorList>
            <person name="Nowell W R."/>
        </authorList>
    </citation>
    <scope>NUCLEOTIDE SEQUENCE</scope>
    <source>
        <strain evidence="6">Ploen Becks lab</strain>
    </source>
</reference>
<dbReference type="PANTHER" id="PTHR23041">
    <property type="entry name" value="RING FINGER DOMAIN-CONTAINING"/>
    <property type="match status" value="1"/>
</dbReference>
<dbReference type="SMART" id="SM00184">
    <property type="entry name" value="RING"/>
    <property type="match status" value="1"/>
</dbReference>
<accession>A0A814HZX4</accession>
<dbReference type="AlphaFoldDB" id="A0A814HZX4"/>
<evidence type="ECO:0000256" key="1">
    <source>
        <dbReference type="ARBA" id="ARBA00022723"/>
    </source>
</evidence>
<keyword evidence="3" id="KW-0862">Zinc</keyword>
<dbReference type="EMBL" id="CAJNOC010004354">
    <property type="protein sequence ID" value="CAF1018459.1"/>
    <property type="molecule type" value="Genomic_DNA"/>
</dbReference>
<evidence type="ECO:0000256" key="4">
    <source>
        <dbReference type="PROSITE-ProRule" id="PRU00175"/>
    </source>
</evidence>
<feature type="domain" description="RING-type" evidence="5">
    <location>
        <begin position="124"/>
        <end position="167"/>
    </location>
</feature>
<dbReference type="SUPFAM" id="SSF57850">
    <property type="entry name" value="RING/U-box"/>
    <property type="match status" value="1"/>
</dbReference>
<evidence type="ECO:0000256" key="3">
    <source>
        <dbReference type="ARBA" id="ARBA00022833"/>
    </source>
</evidence>
<dbReference type="PROSITE" id="PS50089">
    <property type="entry name" value="ZF_RING_2"/>
    <property type="match status" value="1"/>
</dbReference>
<dbReference type="OrthoDB" id="6105938at2759"/>
<gene>
    <name evidence="6" type="ORF">OXX778_LOCUS17253</name>
</gene>
<dbReference type="InterPro" id="IPR047134">
    <property type="entry name" value="RNF4"/>
</dbReference>
<evidence type="ECO:0000313" key="7">
    <source>
        <dbReference type="Proteomes" id="UP000663879"/>
    </source>
</evidence>
<keyword evidence="2 4" id="KW-0863">Zinc-finger</keyword>
<keyword evidence="7" id="KW-1185">Reference proteome</keyword>
<dbReference type="Gene3D" id="3.30.40.10">
    <property type="entry name" value="Zinc/RING finger domain, C3HC4 (zinc finger)"/>
    <property type="match status" value="1"/>
</dbReference>
<dbReference type="PANTHER" id="PTHR23041:SF78">
    <property type="entry name" value="E3 UBIQUITIN-PROTEIN LIGASE RNF4"/>
    <property type="match status" value="1"/>
</dbReference>
<evidence type="ECO:0000256" key="2">
    <source>
        <dbReference type="ARBA" id="ARBA00022771"/>
    </source>
</evidence>
<protein>
    <recommendedName>
        <fullName evidence="5">RING-type domain-containing protein</fullName>
    </recommendedName>
</protein>